<protein>
    <submittedName>
        <fullName evidence="2">TIR domain-containing protein</fullName>
    </submittedName>
</protein>
<dbReference type="GO" id="GO:0007165">
    <property type="term" value="P:signal transduction"/>
    <property type="evidence" value="ECO:0007669"/>
    <property type="project" value="InterPro"/>
</dbReference>
<dbReference type="Pfam" id="PF13676">
    <property type="entry name" value="TIR_2"/>
    <property type="match status" value="1"/>
</dbReference>
<organism evidence="2 3">
    <name type="scientific">Massilia eburnea</name>
    <dbReference type="NCBI Taxonomy" id="1776165"/>
    <lineage>
        <taxon>Bacteria</taxon>
        <taxon>Pseudomonadati</taxon>
        <taxon>Pseudomonadota</taxon>
        <taxon>Betaproteobacteria</taxon>
        <taxon>Burkholderiales</taxon>
        <taxon>Oxalobacteraceae</taxon>
        <taxon>Telluria group</taxon>
        <taxon>Massilia</taxon>
    </lineage>
</organism>
<gene>
    <name evidence="2" type="ORF">GM658_28320</name>
</gene>
<comment type="caution">
    <text evidence="2">The sequence shown here is derived from an EMBL/GenBank/DDBJ whole genome shotgun (WGS) entry which is preliminary data.</text>
</comment>
<accession>A0A6L6QSB2</accession>
<evidence type="ECO:0000313" key="2">
    <source>
        <dbReference type="EMBL" id="MTW14526.1"/>
    </source>
</evidence>
<dbReference type="Gene3D" id="3.40.50.10140">
    <property type="entry name" value="Toll/interleukin-1 receptor homology (TIR) domain"/>
    <property type="match status" value="1"/>
</dbReference>
<dbReference type="EMBL" id="WNKX01000050">
    <property type="protein sequence ID" value="MTW14526.1"/>
    <property type="molecule type" value="Genomic_DNA"/>
</dbReference>
<dbReference type="InterPro" id="IPR000157">
    <property type="entry name" value="TIR_dom"/>
</dbReference>
<evidence type="ECO:0000313" key="3">
    <source>
        <dbReference type="Proteomes" id="UP000472320"/>
    </source>
</evidence>
<dbReference type="InterPro" id="IPR035897">
    <property type="entry name" value="Toll_tir_struct_dom_sf"/>
</dbReference>
<dbReference type="RefSeq" id="WP_155457461.1">
    <property type="nucleotide sequence ID" value="NZ_WNKX01000050.1"/>
</dbReference>
<evidence type="ECO:0000259" key="1">
    <source>
        <dbReference type="Pfam" id="PF13676"/>
    </source>
</evidence>
<dbReference type="Proteomes" id="UP000472320">
    <property type="component" value="Unassembled WGS sequence"/>
</dbReference>
<reference evidence="2 3" key="1">
    <citation type="submission" date="2019-11" db="EMBL/GenBank/DDBJ databases">
        <title>Type strains purchased from KCTC, JCM and DSMZ.</title>
        <authorList>
            <person name="Lu H."/>
        </authorList>
    </citation>
    <scope>NUCLEOTIDE SEQUENCE [LARGE SCALE GENOMIC DNA]</scope>
    <source>
        <strain evidence="2 3">JCM 31587</strain>
    </source>
</reference>
<dbReference type="OrthoDB" id="8700775at2"/>
<sequence length="201" mass="23363">MSIRYGCFFSYAHGQHAYMSHFKDDLVDALKCYLEPHFDNETELFVDSEQLGGGDDIDRRLALAMCQSVSMIVIYTPKYEAHPYTRREFAAMQMIEAERSGWYELPSHLIIPVIMTRHPLSLPRQISEPGMYVDFSRYTLATGELKTNPDYLPDIRRIVDRITMHYHCLKASMPADHDCRNFVLPPPPPEWRPPAPPQFPR</sequence>
<dbReference type="SUPFAM" id="SSF52200">
    <property type="entry name" value="Toll/Interleukin receptor TIR domain"/>
    <property type="match status" value="1"/>
</dbReference>
<feature type="domain" description="TIR" evidence="1">
    <location>
        <begin position="8"/>
        <end position="137"/>
    </location>
</feature>
<keyword evidence="3" id="KW-1185">Reference proteome</keyword>
<dbReference type="AlphaFoldDB" id="A0A6L6QSB2"/>
<proteinExistence type="predicted"/>
<name>A0A6L6QSB2_9BURK</name>